<dbReference type="CDD" id="cd03089">
    <property type="entry name" value="PMM_PGM"/>
    <property type="match status" value="1"/>
</dbReference>
<dbReference type="Pfam" id="PF02879">
    <property type="entry name" value="PGM_PMM_II"/>
    <property type="match status" value="1"/>
</dbReference>
<feature type="domain" description="Alpha-D-phosphohexomutase alpha/beta/alpha" evidence="7">
    <location>
        <begin position="42"/>
        <end position="139"/>
    </location>
</feature>
<keyword evidence="3" id="KW-0479">Metal-binding</keyword>
<dbReference type="PRINTS" id="PR00509">
    <property type="entry name" value="PGMPMM"/>
</dbReference>
<evidence type="ECO:0000259" key="8">
    <source>
        <dbReference type="Pfam" id="PF02880"/>
    </source>
</evidence>
<dbReference type="SUPFAM" id="SSF55957">
    <property type="entry name" value="Phosphoglucomutase, C-terminal domain"/>
    <property type="match status" value="1"/>
</dbReference>
<dbReference type="SUPFAM" id="SSF53738">
    <property type="entry name" value="Phosphoglucomutase, first 3 domains"/>
    <property type="match status" value="2"/>
</dbReference>
<comment type="cofactor">
    <cofactor evidence="1">
        <name>Mg(2+)</name>
        <dbReference type="ChEBI" id="CHEBI:18420"/>
    </cofactor>
</comment>
<dbReference type="Gene3D" id="3.30.310.50">
    <property type="entry name" value="Alpha-D-phosphohexomutase, C-terminal domain"/>
    <property type="match status" value="1"/>
</dbReference>
<accession>A0A0G0N9V4</accession>
<dbReference type="Gene3D" id="3.40.120.10">
    <property type="entry name" value="Alpha-D-Glucose-1,6-Bisphosphate, subunit A, domain 3"/>
    <property type="match status" value="2"/>
</dbReference>
<dbReference type="GO" id="GO:0016868">
    <property type="term" value="F:intramolecular phosphotransferase activity"/>
    <property type="evidence" value="ECO:0007669"/>
    <property type="project" value="InterPro"/>
</dbReference>
<dbReference type="PANTHER" id="PTHR43771">
    <property type="entry name" value="PHOSPHOMANNOMUTASE"/>
    <property type="match status" value="1"/>
</dbReference>
<name>A0A0G0N9V4_9BACT</name>
<evidence type="ECO:0000313" key="10">
    <source>
        <dbReference type="Proteomes" id="UP000034181"/>
    </source>
</evidence>
<evidence type="ECO:0000256" key="1">
    <source>
        <dbReference type="ARBA" id="ARBA00001946"/>
    </source>
</evidence>
<evidence type="ECO:0000313" key="9">
    <source>
        <dbReference type="EMBL" id="KKQ73901.1"/>
    </source>
</evidence>
<dbReference type="AlphaFoldDB" id="A0A0G0N9V4"/>
<evidence type="ECO:0000259" key="7">
    <source>
        <dbReference type="Pfam" id="PF02879"/>
    </source>
</evidence>
<keyword evidence="5" id="KW-0413">Isomerase</keyword>
<protein>
    <submittedName>
        <fullName evidence="9">Phosphoglucomutase/phosphomannomutase alpha/beta/alpha domain II</fullName>
    </submittedName>
</protein>
<evidence type="ECO:0000259" key="6">
    <source>
        <dbReference type="Pfam" id="PF00408"/>
    </source>
</evidence>
<keyword evidence="2" id="KW-0597">Phosphoprotein</keyword>
<dbReference type="Proteomes" id="UP000034181">
    <property type="component" value="Unassembled WGS sequence"/>
</dbReference>
<dbReference type="InterPro" id="IPR005846">
    <property type="entry name" value="A-D-PHexomutase_a/b/a-III"/>
</dbReference>
<dbReference type="InterPro" id="IPR005845">
    <property type="entry name" value="A-D-PHexomutase_a/b/a-II"/>
</dbReference>
<dbReference type="InterPro" id="IPR005843">
    <property type="entry name" value="A-D-PHexomutase_C"/>
</dbReference>
<evidence type="ECO:0000256" key="5">
    <source>
        <dbReference type="ARBA" id="ARBA00023235"/>
    </source>
</evidence>
<keyword evidence="4" id="KW-0460">Magnesium</keyword>
<evidence type="ECO:0000256" key="4">
    <source>
        <dbReference type="ARBA" id="ARBA00022842"/>
    </source>
</evidence>
<reference evidence="9 10" key="1">
    <citation type="journal article" date="2015" name="Nature">
        <title>rRNA introns, odd ribosomes, and small enigmatic genomes across a large radiation of phyla.</title>
        <authorList>
            <person name="Brown C.T."/>
            <person name="Hug L.A."/>
            <person name="Thomas B.C."/>
            <person name="Sharon I."/>
            <person name="Castelle C.J."/>
            <person name="Singh A."/>
            <person name="Wilkins M.J."/>
            <person name="Williams K.H."/>
            <person name="Banfield J.F."/>
        </authorList>
    </citation>
    <scope>NUCLEOTIDE SEQUENCE [LARGE SCALE GENOMIC DNA]</scope>
</reference>
<evidence type="ECO:0000256" key="2">
    <source>
        <dbReference type="ARBA" id="ARBA00022553"/>
    </source>
</evidence>
<dbReference type="PANTHER" id="PTHR43771:SF2">
    <property type="entry name" value="PHOSPHOMANNOMUTASE_PHOSPHOGLUCOMUTASE"/>
    <property type="match status" value="1"/>
</dbReference>
<dbReference type="InterPro" id="IPR036900">
    <property type="entry name" value="A-D-PHexomutase_C_sf"/>
</dbReference>
<organism evidence="9 10">
    <name type="scientific">Candidatus Woesebacteria bacterium GW2011_GWB1_38_5b</name>
    <dbReference type="NCBI Taxonomy" id="1618569"/>
    <lineage>
        <taxon>Bacteria</taxon>
        <taxon>Candidatus Woeseibacteriota</taxon>
    </lineage>
</organism>
<feature type="domain" description="Alpha-D-phosphohexomutase C-terminal" evidence="6">
    <location>
        <begin position="260"/>
        <end position="334"/>
    </location>
</feature>
<dbReference type="Pfam" id="PF02880">
    <property type="entry name" value="PGM_PMM_III"/>
    <property type="match status" value="1"/>
</dbReference>
<proteinExistence type="predicted"/>
<dbReference type="GO" id="GO:0046872">
    <property type="term" value="F:metal ion binding"/>
    <property type="evidence" value="ECO:0007669"/>
    <property type="project" value="UniProtKB-KW"/>
</dbReference>
<comment type="caution">
    <text evidence="9">The sequence shown here is derived from an EMBL/GenBank/DDBJ whole genome shotgun (WGS) entry which is preliminary data.</text>
</comment>
<sequence length="362" mass="40886">MMAKDVYPVYGEEIQQMKAMIDADSFHTDNEGTYEKKTVIDDYSNYLLSHNKLSRKLKVVVDCGNGSAGTFAPKILRDLGCEVVELYTEPDSSFPNHLPDPEDEYLMRDLMRKVIEEKADIGIGLDADGDRCGVIDEKGNYIYSDRMILLLVKDILSRNPGKKVLYDVKCTRLLEELVPQLGGVPLMHVTGHAPIKQTLRVDKDTIFGGEISGHFYFCEDYFKIDDGVYAAAKILSLLSTFDRPLSEIMSQFPRTVITPELKLPCEDQIKQEVVQNIVNTFSSKYETITIDGARVKFSPTSWGLVRASNTSPYLTIRVEAGTTEEVIKIKNILADELEKYSEIKDKLDRKEVTSRTGRLGWV</sequence>
<evidence type="ECO:0000256" key="3">
    <source>
        <dbReference type="ARBA" id="ARBA00022723"/>
    </source>
</evidence>
<gene>
    <name evidence="9" type="ORF">US96_C0048G0003</name>
</gene>
<dbReference type="EMBL" id="LBUZ01000048">
    <property type="protein sequence ID" value="KKQ73901.1"/>
    <property type="molecule type" value="Genomic_DNA"/>
</dbReference>
<dbReference type="InterPro" id="IPR005841">
    <property type="entry name" value="Alpha-D-phosphohexomutase_SF"/>
</dbReference>
<dbReference type="GO" id="GO:0005975">
    <property type="term" value="P:carbohydrate metabolic process"/>
    <property type="evidence" value="ECO:0007669"/>
    <property type="project" value="InterPro"/>
</dbReference>
<dbReference type="Pfam" id="PF00408">
    <property type="entry name" value="PGM_PMM_IV"/>
    <property type="match status" value="1"/>
</dbReference>
<dbReference type="InterPro" id="IPR016055">
    <property type="entry name" value="A-D-PHexomutase_a/b/a-I/II/III"/>
</dbReference>
<feature type="domain" description="Alpha-D-phosphohexomutase alpha/beta/alpha" evidence="8">
    <location>
        <begin position="144"/>
        <end position="253"/>
    </location>
</feature>